<dbReference type="EMBL" id="JARAKF010000001">
    <property type="protein sequence ID" value="MDU8998192.1"/>
    <property type="molecule type" value="Genomic_DNA"/>
</dbReference>
<evidence type="ECO:0008006" key="3">
    <source>
        <dbReference type="Google" id="ProtNLM"/>
    </source>
</evidence>
<proteinExistence type="predicted"/>
<comment type="caution">
    <text evidence="1">The sequence shown here is derived from an EMBL/GenBank/DDBJ whole genome shotgun (WGS) entry which is preliminary data.</text>
</comment>
<name>A0ABU3UWB0_9ACTN</name>
<accession>A0ABU3UWB0</accession>
<sequence>MTNPDSTPPPRSPSGFISAERAQALRRMEPIREAAAQALPVRLYHPLEDADAGVIAHFSYTPAGEGWSVFGDVTRGPRGLVISRLQITPESDSSGVTGSLLRKIPVGEVLAAVRLNAAWETAAKEATRLVLGQEPAHGLFGEGDDKAPRRGGRAPITPDLLREVATIYLEETAPGRPAGAMKRMAERFGRPEETLRTWVTRARKDGWLGPSAKGRAGAEPGPRLVLYRIEAEGPGGNLNQAGEK</sequence>
<protein>
    <recommendedName>
        <fullName evidence="3">Helix-turn-helix domain-containing protein</fullName>
    </recommendedName>
</protein>
<dbReference type="Proteomes" id="UP001257627">
    <property type="component" value="Unassembled WGS sequence"/>
</dbReference>
<reference evidence="1 2" key="1">
    <citation type="submission" date="2023-02" db="EMBL/GenBank/DDBJ databases">
        <authorList>
            <person name="Maleckis M."/>
        </authorList>
    </citation>
    <scope>NUCLEOTIDE SEQUENCE [LARGE SCALE GENOMIC DNA]</scope>
    <source>
        <strain evidence="1 2">P8-A2</strain>
    </source>
</reference>
<evidence type="ECO:0000313" key="2">
    <source>
        <dbReference type="Proteomes" id="UP001257627"/>
    </source>
</evidence>
<dbReference type="RefSeq" id="WP_316734983.1">
    <property type="nucleotide sequence ID" value="NZ_JARAKF010000001.1"/>
</dbReference>
<organism evidence="1 2">
    <name type="scientific">Streptomyces mirabilis</name>
    <dbReference type="NCBI Taxonomy" id="68239"/>
    <lineage>
        <taxon>Bacteria</taxon>
        <taxon>Bacillati</taxon>
        <taxon>Actinomycetota</taxon>
        <taxon>Actinomycetes</taxon>
        <taxon>Kitasatosporales</taxon>
        <taxon>Streptomycetaceae</taxon>
        <taxon>Streptomyces</taxon>
    </lineage>
</organism>
<gene>
    <name evidence="1" type="ORF">PU648_38730</name>
</gene>
<evidence type="ECO:0000313" key="1">
    <source>
        <dbReference type="EMBL" id="MDU8998192.1"/>
    </source>
</evidence>
<keyword evidence="2" id="KW-1185">Reference proteome</keyword>